<evidence type="ECO:0000259" key="1">
    <source>
        <dbReference type="Pfam" id="PF00534"/>
    </source>
</evidence>
<name>A0A5B0WUU0_9GAMM</name>
<organism evidence="3 4">
    <name type="scientific">Pseudohalioglobus sediminis</name>
    <dbReference type="NCBI Taxonomy" id="2606449"/>
    <lineage>
        <taxon>Bacteria</taxon>
        <taxon>Pseudomonadati</taxon>
        <taxon>Pseudomonadota</taxon>
        <taxon>Gammaproteobacteria</taxon>
        <taxon>Cellvibrionales</taxon>
        <taxon>Halieaceae</taxon>
        <taxon>Pseudohalioglobus</taxon>
    </lineage>
</organism>
<evidence type="ECO:0000313" key="4">
    <source>
        <dbReference type="Proteomes" id="UP000323708"/>
    </source>
</evidence>
<dbReference type="Pfam" id="PF13439">
    <property type="entry name" value="Glyco_transf_4"/>
    <property type="match status" value="1"/>
</dbReference>
<evidence type="ECO:0000259" key="2">
    <source>
        <dbReference type="Pfam" id="PF13439"/>
    </source>
</evidence>
<dbReference type="PANTHER" id="PTHR12526:SF641">
    <property type="entry name" value="LIPOPOLYSACCHARIDE CORE BIOSYNTHESIS PROTEIN RFAG"/>
    <property type="match status" value="1"/>
</dbReference>
<dbReference type="Proteomes" id="UP000323708">
    <property type="component" value="Unassembled WGS sequence"/>
</dbReference>
<comment type="caution">
    <text evidence="3">The sequence shown here is derived from an EMBL/GenBank/DDBJ whole genome shotgun (WGS) entry which is preliminary data.</text>
</comment>
<dbReference type="GO" id="GO:0016757">
    <property type="term" value="F:glycosyltransferase activity"/>
    <property type="evidence" value="ECO:0007669"/>
    <property type="project" value="InterPro"/>
</dbReference>
<dbReference type="Pfam" id="PF00534">
    <property type="entry name" value="Glycos_transf_1"/>
    <property type="match status" value="1"/>
</dbReference>
<dbReference type="CDD" id="cd03801">
    <property type="entry name" value="GT4_PimA-like"/>
    <property type="match status" value="1"/>
</dbReference>
<reference evidence="3 4" key="1">
    <citation type="submission" date="2019-09" db="EMBL/GenBank/DDBJ databases">
        <authorList>
            <person name="Chen X.-Y."/>
        </authorList>
    </citation>
    <scope>NUCLEOTIDE SEQUENCE [LARGE SCALE GENOMIC DNA]</scope>
    <source>
        <strain evidence="3 4">NY5</strain>
    </source>
</reference>
<accession>A0A5B0WUU0</accession>
<dbReference type="GO" id="GO:1901135">
    <property type="term" value="P:carbohydrate derivative metabolic process"/>
    <property type="evidence" value="ECO:0007669"/>
    <property type="project" value="UniProtKB-ARBA"/>
</dbReference>
<evidence type="ECO:0000313" key="3">
    <source>
        <dbReference type="EMBL" id="KAA1190666.1"/>
    </source>
</evidence>
<dbReference type="InterPro" id="IPR001296">
    <property type="entry name" value="Glyco_trans_1"/>
</dbReference>
<dbReference type="Gene3D" id="3.40.50.2000">
    <property type="entry name" value="Glycogen Phosphorylase B"/>
    <property type="match status" value="2"/>
</dbReference>
<feature type="domain" description="Glycosyl transferase family 1" evidence="1">
    <location>
        <begin position="184"/>
        <end position="337"/>
    </location>
</feature>
<gene>
    <name evidence="3" type="ORF">F0M18_12450</name>
</gene>
<dbReference type="PANTHER" id="PTHR12526">
    <property type="entry name" value="GLYCOSYLTRANSFERASE"/>
    <property type="match status" value="1"/>
</dbReference>
<dbReference type="InterPro" id="IPR028098">
    <property type="entry name" value="Glyco_trans_4-like_N"/>
</dbReference>
<proteinExistence type="predicted"/>
<sequence length="381" mass="42931">MRLALLLYKYFPYGGMQRDFRRFVEALQARGHHCRVYYNSWQGDEIADAELRRVPVSARSNHLRNERFSAWVERDLDQDPVDGVIGFNKMPGLDVYYAADSCYLDKAFNERGRLYRMSKRFRHFAAYEEAVFGRDSATEILLISETEKAKFLHYYQTPEARMHMLPPGISRDRCAGEDAPARRRATRAALAVAEGEQVFLFVGSGFIKKGLDRAIRGLANARAEQPHHPMRLLVVGQDRERRFRRLAKKLGIADCVHFLGGRDDVADLLLAADTLVHPALDEAAGIVLLEALVAGLPVITTDVCGYAHHIADARAGMVLRSPYSQDDLNTALLRSLDGVYRSQCRETGLTYARLTDLYSMHATGAQLIEQLLQGKQGNENA</sequence>
<dbReference type="SUPFAM" id="SSF53756">
    <property type="entry name" value="UDP-Glycosyltransferase/glycogen phosphorylase"/>
    <property type="match status" value="1"/>
</dbReference>
<keyword evidence="3" id="KW-0808">Transferase</keyword>
<protein>
    <submittedName>
        <fullName evidence="3">Glycosyltransferase family 4 protein</fullName>
    </submittedName>
</protein>
<keyword evidence="4" id="KW-1185">Reference proteome</keyword>
<dbReference type="AlphaFoldDB" id="A0A5B0WUU0"/>
<feature type="domain" description="Glycosyltransferase subfamily 4-like N-terminal" evidence="2">
    <location>
        <begin position="13"/>
        <end position="173"/>
    </location>
</feature>
<dbReference type="EMBL" id="VTUX01000005">
    <property type="protein sequence ID" value="KAA1190666.1"/>
    <property type="molecule type" value="Genomic_DNA"/>
</dbReference>